<dbReference type="NCBIfam" id="TIGR03923">
    <property type="entry name" value="T7SS_EccE"/>
    <property type="match status" value="1"/>
</dbReference>
<evidence type="ECO:0000256" key="2">
    <source>
        <dbReference type="ARBA" id="ARBA00007759"/>
    </source>
</evidence>
<name>A0A1X1Z1G7_9MYCO</name>
<organism evidence="8 9">
    <name type="scientific">Mycobacterium nebraskense</name>
    <dbReference type="NCBI Taxonomy" id="244292"/>
    <lineage>
        <taxon>Bacteria</taxon>
        <taxon>Bacillati</taxon>
        <taxon>Actinomycetota</taxon>
        <taxon>Actinomycetes</taxon>
        <taxon>Mycobacteriales</taxon>
        <taxon>Mycobacteriaceae</taxon>
        <taxon>Mycobacterium</taxon>
    </lineage>
</organism>
<keyword evidence="6" id="KW-0472">Membrane</keyword>
<protein>
    <recommendedName>
        <fullName evidence="7">Type VII secretion system protein EccE domain-containing protein</fullName>
    </recommendedName>
</protein>
<dbReference type="Proteomes" id="UP000193781">
    <property type="component" value="Unassembled WGS sequence"/>
</dbReference>
<comment type="caution">
    <text evidence="8">The sequence shown here is derived from an EMBL/GenBank/DDBJ whole genome shotgun (WGS) entry which is preliminary data.</text>
</comment>
<evidence type="ECO:0000256" key="3">
    <source>
        <dbReference type="ARBA" id="ARBA00022475"/>
    </source>
</evidence>
<feature type="domain" description="Type VII secretion system protein EccE" evidence="7">
    <location>
        <begin position="289"/>
        <end position="384"/>
    </location>
</feature>
<sequence>MSARRLSLDTSLTALLGADVVAALAAAALTGAGVGFVWALAAGVAIAVAACVVRVADVVGWRWARRAWQLVGRRGARTLMAGRALTDDEHTVTLPNGVARVVRSHALAAAVTGVLDGASLPRCYAKAGLAVSPPAGDGAVLAGELVLGDIGHFTDRHILALGEEEFYVDGAIVDIGDIDTSTPDFLGWSHPTIPGVPVNVADPDGNEVGVLRDATTVVTMIEVWGRAYMPTVLHPHRAETPNMLPLSVIADNMQRLGLNVDVDVIVEGQRVSGDPYAVQYDRHVGERAAAGQRSAILVIRLDTHRLDTIEGLVWRASTAEAVIAATRRIAVALQRCGCRVKILEAQQMLPATLAAVGGHRALSDGFEVGWKELRQRGRGYLTSFYFGAGDITAENLDQVWAYTADPARPVTHSTLVIGLRRHQGTVQASALVRTLSSHPLVRPPAPHLRRATGWQWDALQATMIGSARLRGLPAVPVTTELDSAVIVGSSGVMLGGVGKDALLLMPLSDPAQATRIVVHTDTDLVVRQLIRRAAAVGERVAVYDAARRWVMSSASPYIWNTADSSANPPWAPTLVVHNGGVNPYPEARSSIAVCQPRPSAVNGDRPADADIELDVDTAGHSMVLRTKRFDVPLVAVTIRNEQPYLN</sequence>
<keyword evidence="5" id="KW-1133">Transmembrane helix</keyword>
<evidence type="ECO:0000313" key="9">
    <source>
        <dbReference type="Proteomes" id="UP000193781"/>
    </source>
</evidence>
<keyword evidence="9" id="KW-1185">Reference proteome</keyword>
<dbReference type="RefSeq" id="WP_085165132.1">
    <property type="nucleotide sequence ID" value="NZ_LQPH01000154.1"/>
</dbReference>
<keyword evidence="3" id="KW-1003">Cell membrane</keyword>
<evidence type="ECO:0000256" key="1">
    <source>
        <dbReference type="ARBA" id="ARBA00004236"/>
    </source>
</evidence>
<evidence type="ECO:0000256" key="4">
    <source>
        <dbReference type="ARBA" id="ARBA00022692"/>
    </source>
</evidence>
<keyword evidence="4" id="KW-0812">Transmembrane</keyword>
<dbReference type="Pfam" id="PF11203">
    <property type="entry name" value="EccE"/>
    <property type="match status" value="1"/>
</dbReference>
<evidence type="ECO:0000313" key="8">
    <source>
        <dbReference type="EMBL" id="ORW17167.1"/>
    </source>
</evidence>
<comment type="similarity">
    <text evidence="2">Belongs to the EccE family.</text>
</comment>
<proteinExistence type="inferred from homology"/>
<dbReference type="InterPro" id="IPR021368">
    <property type="entry name" value="T7SS_EccE"/>
</dbReference>
<gene>
    <name evidence="8" type="ORF">AWC17_13285</name>
</gene>
<dbReference type="AlphaFoldDB" id="A0A1X1Z1G7"/>
<accession>A0A1X1Z1G7</accession>
<dbReference type="EMBL" id="LQPH01000154">
    <property type="protein sequence ID" value="ORW17167.1"/>
    <property type="molecule type" value="Genomic_DNA"/>
</dbReference>
<reference evidence="8 9" key="1">
    <citation type="submission" date="2016-01" db="EMBL/GenBank/DDBJ databases">
        <title>The new phylogeny of the genus Mycobacterium.</title>
        <authorList>
            <person name="Tarcisio F."/>
            <person name="Conor M."/>
            <person name="Antonella G."/>
            <person name="Elisabetta G."/>
            <person name="Giulia F.S."/>
            <person name="Sara T."/>
            <person name="Anna F."/>
            <person name="Clotilde B."/>
            <person name="Roberto B."/>
            <person name="Veronica D.S."/>
            <person name="Fabio R."/>
            <person name="Monica P."/>
            <person name="Olivier J."/>
            <person name="Enrico T."/>
            <person name="Nicola S."/>
        </authorList>
    </citation>
    <scope>NUCLEOTIDE SEQUENCE [LARGE SCALE GENOMIC DNA]</scope>
    <source>
        <strain evidence="8 9">DSM 44803</strain>
    </source>
</reference>
<dbReference type="GO" id="GO:0005886">
    <property type="term" value="C:plasma membrane"/>
    <property type="evidence" value="ECO:0007669"/>
    <property type="project" value="UniProtKB-SubCell"/>
</dbReference>
<dbReference type="InterPro" id="IPR050051">
    <property type="entry name" value="EccE_dom"/>
</dbReference>
<comment type="subcellular location">
    <subcellularLocation>
        <location evidence="1">Cell membrane</location>
    </subcellularLocation>
</comment>
<evidence type="ECO:0000256" key="6">
    <source>
        <dbReference type="ARBA" id="ARBA00023136"/>
    </source>
</evidence>
<dbReference type="OrthoDB" id="4751893at2"/>
<evidence type="ECO:0000256" key="5">
    <source>
        <dbReference type="ARBA" id="ARBA00022989"/>
    </source>
</evidence>
<evidence type="ECO:0000259" key="7">
    <source>
        <dbReference type="Pfam" id="PF11203"/>
    </source>
</evidence>